<sequence length="264" mass="31198">MADEDAHFRPMTPPYPPPGHAPSDTLPETHPFLPEQDYEDPNVISTYDFIYFVQDYTPFLRNYLDYLYDERYISSDDHGYYNSFIDICNNIDTDEGDDGTFETYRATLEPFMEWMTEECGHMNEYYEEEMRNARIPAQQNVALPKGVASRTRSKAPASRFEIPQIKKRRKDAITLTQIKEGPVIKLSDKREYTQGELKHMWDWNKTMTPYRHPYTQEDKDKIDELMGFAKGLKKKTRKARKANKARKTKKQKKSKKTRKAKNKH</sequence>
<protein>
    <submittedName>
        <fullName evidence="2">Uncharacterized protein</fullName>
    </submittedName>
</protein>
<dbReference type="AlphaFoldDB" id="A0A6C0HC75"/>
<proteinExistence type="predicted"/>
<reference evidence="2" key="1">
    <citation type="journal article" date="2020" name="Nature">
        <title>Giant virus diversity and host interactions through global metagenomics.</title>
        <authorList>
            <person name="Schulz F."/>
            <person name="Roux S."/>
            <person name="Paez-Espino D."/>
            <person name="Jungbluth S."/>
            <person name="Walsh D.A."/>
            <person name="Denef V.J."/>
            <person name="McMahon K.D."/>
            <person name="Konstantinidis K.T."/>
            <person name="Eloe-Fadrosh E.A."/>
            <person name="Kyrpides N.C."/>
            <person name="Woyke T."/>
        </authorList>
    </citation>
    <scope>NUCLEOTIDE SEQUENCE</scope>
    <source>
        <strain evidence="2">GVMAG-M-3300023179-91</strain>
    </source>
</reference>
<evidence type="ECO:0000256" key="1">
    <source>
        <dbReference type="SAM" id="MobiDB-lite"/>
    </source>
</evidence>
<feature type="region of interest" description="Disordered" evidence="1">
    <location>
        <begin position="1"/>
        <end position="37"/>
    </location>
</feature>
<dbReference type="EMBL" id="MN739929">
    <property type="protein sequence ID" value="QHT78188.1"/>
    <property type="molecule type" value="Genomic_DNA"/>
</dbReference>
<name>A0A6C0HC75_9ZZZZ</name>
<feature type="region of interest" description="Disordered" evidence="1">
    <location>
        <begin position="225"/>
        <end position="264"/>
    </location>
</feature>
<accession>A0A6C0HC75</accession>
<evidence type="ECO:0000313" key="2">
    <source>
        <dbReference type="EMBL" id="QHT78188.1"/>
    </source>
</evidence>
<feature type="compositionally biased region" description="Basic residues" evidence="1">
    <location>
        <begin position="231"/>
        <end position="264"/>
    </location>
</feature>
<organism evidence="2">
    <name type="scientific">viral metagenome</name>
    <dbReference type="NCBI Taxonomy" id="1070528"/>
    <lineage>
        <taxon>unclassified sequences</taxon>
        <taxon>metagenomes</taxon>
        <taxon>organismal metagenomes</taxon>
    </lineage>
</organism>
<feature type="compositionally biased region" description="Pro residues" evidence="1">
    <location>
        <begin position="11"/>
        <end position="20"/>
    </location>
</feature>